<protein>
    <submittedName>
        <fullName evidence="1">Uncharacterized protein</fullName>
    </submittedName>
</protein>
<evidence type="ECO:0000313" key="2">
    <source>
        <dbReference type="Proteomes" id="UP000616885"/>
    </source>
</evidence>
<comment type="caution">
    <text evidence="1">The sequence shown here is derived from an EMBL/GenBank/DDBJ whole genome shotgun (WGS) entry which is preliminary data.</text>
</comment>
<dbReference type="AlphaFoldDB" id="A0A8H7NLQ2"/>
<sequence length="76" mass="8403">MRAAQMITTVADWVRYFVFAWHGLEDKRENEVGGGGGGGVVQQLESAPPRKRWLAVMRASLVALSLKLFASSVNQR</sequence>
<proteinExistence type="predicted"/>
<gene>
    <name evidence="1" type="ORF">IM811_008874</name>
</gene>
<name>A0A8H7NLQ2_BIOOC</name>
<evidence type="ECO:0000313" key="1">
    <source>
        <dbReference type="EMBL" id="KAF9757930.1"/>
    </source>
</evidence>
<reference evidence="1" key="1">
    <citation type="submission" date="2020-10" db="EMBL/GenBank/DDBJ databases">
        <title>High-Quality Genome Resource of Clonostachys rosea strain S41 by Oxford Nanopore Long-Read Sequencing.</title>
        <authorList>
            <person name="Wang H."/>
        </authorList>
    </citation>
    <scope>NUCLEOTIDE SEQUENCE</scope>
    <source>
        <strain evidence="1">S41</strain>
    </source>
</reference>
<dbReference type="EMBL" id="JADCTT010000002">
    <property type="protein sequence ID" value="KAF9757930.1"/>
    <property type="molecule type" value="Genomic_DNA"/>
</dbReference>
<dbReference type="Proteomes" id="UP000616885">
    <property type="component" value="Unassembled WGS sequence"/>
</dbReference>
<accession>A0A8H7NLQ2</accession>
<organism evidence="1 2">
    <name type="scientific">Bionectria ochroleuca</name>
    <name type="common">Gliocladium roseum</name>
    <dbReference type="NCBI Taxonomy" id="29856"/>
    <lineage>
        <taxon>Eukaryota</taxon>
        <taxon>Fungi</taxon>
        <taxon>Dikarya</taxon>
        <taxon>Ascomycota</taxon>
        <taxon>Pezizomycotina</taxon>
        <taxon>Sordariomycetes</taxon>
        <taxon>Hypocreomycetidae</taxon>
        <taxon>Hypocreales</taxon>
        <taxon>Bionectriaceae</taxon>
        <taxon>Clonostachys</taxon>
    </lineage>
</organism>